<evidence type="ECO:0000313" key="2">
    <source>
        <dbReference type="EMBL" id="MQS74944.1"/>
    </source>
</evidence>
<dbReference type="Proteomes" id="UP000371423">
    <property type="component" value="Unassembled WGS sequence"/>
</dbReference>
<dbReference type="GO" id="GO:0016020">
    <property type="term" value="C:membrane"/>
    <property type="evidence" value="ECO:0007669"/>
    <property type="project" value="InterPro"/>
</dbReference>
<dbReference type="Proteomes" id="UP000414364">
    <property type="component" value="Unassembled WGS sequence"/>
</dbReference>
<dbReference type="RefSeq" id="WP_153384358.1">
    <property type="nucleotide sequence ID" value="NZ_VDFO01000013.1"/>
</dbReference>
<protein>
    <submittedName>
        <fullName evidence="2">YggT family protein</fullName>
    </submittedName>
</protein>
<evidence type="ECO:0000313" key="4">
    <source>
        <dbReference type="Proteomes" id="UP000371423"/>
    </source>
</evidence>
<keyword evidence="1" id="KW-0472">Membrane</keyword>
<dbReference type="EMBL" id="VDFP01000001">
    <property type="protein sequence ID" value="MQS74944.1"/>
    <property type="molecule type" value="Genomic_DNA"/>
</dbReference>
<feature type="transmembrane region" description="Helical" evidence="1">
    <location>
        <begin position="21"/>
        <end position="45"/>
    </location>
</feature>
<organism evidence="2 5">
    <name type="scientific">Companilactobacillus halodurans</name>
    <dbReference type="NCBI Taxonomy" id="2584183"/>
    <lineage>
        <taxon>Bacteria</taxon>
        <taxon>Bacillati</taxon>
        <taxon>Bacillota</taxon>
        <taxon>Bacilli</taxon>
        <taxon>Lactobacillales</taxon>
        <taxon>Lactobacillaceae</taxon>
        <taxon>Companilactobacillus</taxon>
    </lineage>
</organism>
<keyword evidence="1" id="KW-1133">Transmembrane helix</keyword>
<dbReference type="InterPro" id="IPR003425">
    <property type="entry name" value="CCB3/YggT"/>
</dbReference>
<accession>A0A5P0ZL22</accession>
<dbReference type="Pfam" id="PF02325">
    <property type="entry name" value="CCB3_YggT"/>
    <property type="match status" value="1"/>
</dbReference>
<evidence type="ECO:0000313" key="5">
    <source>
        <dbReference type="Proteomes" id="UP000414364"/>
    </source>
</evidence>
<sequence>MDRILSGLPLAISSLFELYEFIIFIYCIMSFIPALANSAFGRIIASAVNPFLNLIRRFIPTSIGFLDFSPIVALILIRLLQKVVFLII</sequence>
<keyword evidence="1" id="KW-0812">Transmembrane</keyword>
<comment type="caution">
    <text evidence="2">The sequence shown here is derived from an EMBL/GenBank/DDBJ whole genome shotgun (WGS) entry which is preliminary data.</text>
</comment>
<gene>
    <name evidence="3" type="ORF">FHL05_04690</name>
    <name evidence="2" type="ORF">FHL06_00845</name>
</gene>
<dbReference type="EMBL" id="VDFO01000013">
    <property type="protein sequence ID" value="MQS97185.1"/>
    <property type="molecule type" value="Genomic_DNA"/>
</dbReference>
<proteinExistence type="predicted"/>
<keyword evidence="4" id="KW-1185">Reference proteome</keyword>
<dbReference type="AlphaFoldDB" id="A0A5P0ZL22"/>
<evidence type="ECO:0000256" key="1">
    <source>
        <dbReference type="SAM" id="Phobius"/>
    </source>
</evidence>
<reference evidence="4 5" key="1">
    <citation type="journal article" date="2019" name="Syst. Appl. Microbiol.">
        <title>Polyphasic characterization of two novel Lactobacillus spp. isolated from blown salami packages: Description of Lactobacillus halodurans sp. nov. and Lactobacillus salsicarnum sp. nov.</title>
        <authorList>
            <person name="Schuster J.A."/>
            <person name="Klingl A."/>
            <person name="Vogel R.F."/>
            <person name="Ehrmann M.A."/>
        </authorList>
    </citation>
    <scope>NUCLEOTIDE SEQUENCE [LARGE SCALE GENOMIC DNA]</scope>
    <source>
        <strain evidence="3 4">TMW 1.1920</strain>
        <strain evidence="2 5">TMW 1.2172</strain>
    </source>
</reference>
<dbReference type="OrthoDB" id="47652at2"/>
<feature type="transmembrane region" description="Helical" evidence="1">
    <location>
        <begin position="57"/>
        <end position="80"/>
    </location>
</feature>
<evidence type="ECO:0000313" key="3">
    <source>
        <dbReference type="EMBL" id="MQS97185.1"/>
    </source>
</evidence>
<name>A0A5P0ZL22_9LACO</name>